<feature type="non-terminal residue" evidence="1">
    <location>
        <position position="64"/>
    </location>
</feature>
<protein>
    <submittedName>
        <fullName evidence="1">Uncharacterized protein</fullName>
    </submittedName>
</protein>
<accession>A0A7T8H1N1</accession>
<dbReference type="EMBL" id="CP045900">
    <property type="protein sequence ID" value="QQP41778.1"/>
    <property type="molecule type" value="Genomic_DNA"/>
</dbReference>
<dbReference type="Proteomes" id="UP000595437">
    <property type="component" value="Chromosome 11"/>
</dbReference>
<name>A0A7T8H1N1_CALRO</name>
<proteinExistence type="predicted"/>
<gene>
    <name evidence="1" type="ORF">FKW44_016251</name>
</gene>
<evidence type="ECO:0000313" key="2">
    <source>
        <dbReference type="Proteomes" id="UP000595437"/>
    </source>
</evidence>
<sequence length="64" mass="6455">MDHHPKSKLESAWSATLGAGSRGMMRAAGGLTLRRGDSAASSGPSKLISISVVGLSGSEKEKGS</sequence>
<dbReference type="AlphaFoldDB" id="A0A7T8H1N1"/>
<evidence type="ECO:0000313" key="1">
    <source>
        <dbReference type="EMBL" id="QQP41778.1"/>
    </source>
</evidence>
<organism evidence="1 2">
    <name type="scientific">Caligus rogercresseyi</name>
    <name type="common">Sea louse</name>
    <dbReference type="NCBI Taxonomy" id="217165"/>
    <lineage>
        <taxon>Eukaryota</taxon>
        <taxon>Metazoa</taxon>
        <taxon>Ecdysozoa</taxon>
        <taxon>Arthropoda</taxon>
        <taxon>Crustacea</taxon>
        <taxon>Multicrustacea</taxon>
        <taxon>Hexanauplia</taxon>
        <taxon>Copepoda</taxon>
        <taxon>Siphonostomatoida</taxon>
        <taxon>Caligidae</taxon>
        <taxon>Caligus</taxon>
    </lineage>
</organism>
<reference evidence="2" key="1">
    <citation type="submission" date="2021-01" db="EMBL/GenBank/DDBJ databases">
        <title>Caligus Genome Assembly.</title>
        <authorList>
            <person name="Gallardo-Escarate C."/>
        </authorList>
    </citation>
    <scope>NUCLEOTIDE SEQUENCE [LARGE SCALE GENOMIC DNA]</scope>
</reference>
<keyword evidence="2" id="KW-1185">Reference proteome</keyword>